<organism evidence="2 3">
    <name type="scientific">Caerostris extrusa</name>
    <name type="common">Bark spider</name>
    <name type="synonym">Caerostris bankana</name>
    <dbReference type="NCBI Taxonomy" id="172846"/>
    <lineage>
        <taxon>Eukaryota</taxon>
        <taxon>Metazoa</taxon>
        <taxon>Ecdysozoa</taxon>
        <taxon>Arthropoda</taxon>
        <taxon>Chelicerata</taxon>
        <taxon>Arachnida</taxon>
        <taxon>Araneae</taxon>
        <taxon>Araneomorphae</taxon>
        <taxon>Entelegynae</taxon>
        <taxon>Araneoidea</taxon>
        <taxon>Araneidae</taxon>
        <taxon>Caerostris</taxon>
    </lineage>
</organism>
<keyword evidence="1" id="KW-0472">Membrane</keyword>
<evidence type="ECO:0000313" key="2">
    <source>
        <dbReference type="EMBL" id="GIY70548.1"/>
    </source>
</evidence>
<feature type="transmembrane region" description="Helical" evidence="1">
    <location>
        <begin position="38"/>
        <end position="57"/>
    </location>
</feature>
<dbReference type="Proteomes" id="UP001054945">
    <property type="component" value="Unassembled WGS sequence"/>
</dbReference>
<keyword evidence="1" id="KW-0812">Transmembrane</keyword>
<keyword evidence="3" id="KW-1185">Reference proteome</keyword>
<protein>
    <submittedName>
        <fullName evidence="2">Uncharacterized protein</fullName>
    </submittedName>
</protein>
<comment type="caution">
    <text evidence="2">The sequence shown here is derived from an EMBL/GenBank/DDBJ whole genome shotgun (WGS) entry which is preliminary data.</text>
</comment>
<name>A0AAV4VM28_CAEEX</name>
<keyword evidence="1" id="KW-1133">Transmembrane helix</keyword>
<accession>A0AAV4VM28</accession>
<dbReference type="AlphaFoldDB" id="A0AAV4VM28"/>
<evidence type="ECO:0000256" key="1">
    <source>
        <dbReference type="SAM" id="Phobius"/>
    </source>
</evidence>
<reference evidence="2 3" key="1">
    <citation type="submission" date="2021-06" db="EMBL/GenBank/DDBJ databases">
        <title>Caerostris extrusa draft genome.</title>
        <authorList>
            <person name="Kono N."/>
            <person name="Arakawa K."/>
        </authorList>
    </citation>
    <scope>NUCLEOTIDE SEQUENCE [LARGE SCALE GENOMIC DNA]</scope>
</reference>
<evidence type="ECO:0000313" key="3">
    <source>
        <dbReference type="Proteomes" id="UP001054945"/>
    </source>
</evidence>
<sequence>MDVLQINSSERDGREGSYYADSCLNFYNSAVVLFRRHFQNSLLAVLGIVGLIFPCIFSQQSIMAAMSCRGISPPPQLEPVVPMAESWCFTQVGLQKWFLLLNSMFTYNDVVTS</sequence>
<gene>
    <name evidence="2" type="ORF">CEXT_226591</name>
</gene>
<proteinExistence type="predicted"/>
<dbReference type="EMBL" id="BPLR01014684">
    <property type="protein sequence ID" value="GIY70548.1"/>
    <property type="molecule type" value="Genomic_DNA"/>
</dbReference>